<comment type="caution">
    <text evidence="2">The sequence shown here is derived from an EMBL/GenBank/DDBJ whole genome shotgun (WGS) entry which is preliminary data.</text>
</comment>
<dbReference type="RefSeq" id="WP_153729476.1">
    <property type="nucleotide sequence ID" value="NZ_WJNH01000010.1"/>
</dbReference>
<evidence type="ECO:0000259" key="1">
    <source>
        <dbReference type="PROSITE" id="PS50943"/>
    </source>
</evidence>
<dbReference type="InterPro" id="IPR001387">
    <property type="entry name" value="Cro/C1-type_HTH"/>
</dbReference>
<dbReference type="CDD" id="cd00093">
    <property type="entry name" value="HTH_XRE"/>
    <property type="match status" value="1"/>
</dbReference>
<dbReference type="SUPFAM" id="SSF47413">
    <property type="entry name" value="lambda repressor-like DNA-binding domains"/>
    <property type="match status" value="1"/>
</dbReference>
<organism evidence="2 3">
    <name type="scientific">Salinibacillus xinjiangensis</name>
    <dbReference type="NCBI Taxonomy" id="1229268"/>
    <lineage>
        <taxon>Bacteria</taxon>
        <taxon>Bacillati</taxon>
        <taxon>Bacillota</taxon>
        <taxon>Bacilli</taxon>
        <taxon>Bacillales</taxon>
        <taxon>Bacillaceae</taxon>
        <taxon>Salinibacillus</taxon>
    </lineage>
</organism>
<keyword evidence="3" id="KW-1185">Reference proteome</keyword>
<evidence type="ECO:0000313" key="3">
    <source>
        <dbReference type="Proteomes" id="UP000480185"/>
    </source>
</evidence>
<proteinExistence type="predicted"/>
<feature type="domain" description="HTH cro/C1-type" evidence="1">
    <location>
        <begin position="6"/>
        <end position="60"/>
    </location>
</feature>
<dbReference type="PROSITE" id="PS50943">
    <property type="entry name" value="HTH_CROC1"/>
    <property type="match status" value="1"/>
</dbReference>
<evidence type="ECO:0000313" key="2">
    <source>
        <dbReference type="EMBL" id="MRG87585.1"/>
    </source>
</evidence>
<dbReference type="SMART" id="SM00530">
    <property type="entry name" value="HTH_XRE"/>
    <property type="match status" value="1"/>
</dbReference>
<accession>A0A6G1X9K3</accession>
<reference evidence="2 3" key="1">
    <citation type="submission" date="2019-11" db="EMBL/GenBank/DDBJ databases">
        <authorList>
            <person name="Li J."/>
        </authorList>
    </citation>
    <scope>NUCLEOTIDE SEQUENCE [LARGE SCALE GENOMIC DNA]</scope>
    <source>
        <strain evidence="2 3">J4</strain>
    </source>
</reference>
<dbReference type="EMBL" id="WJNH01000010">
    <property type="protein sequence ID" value="MRG87585.1"/>
    <property type="molecule type" value="Genomic_DNA"/>
</dbReference>
<dbReference type="AlphaFoldDB" id="A0A6G1X9K3"/>
<dbReference type="InterPro" id="IPR010982">
    <property type="entry name" value="Lambda_DNA-bd_dom_sf"/>
</dbReference>
<gene>
    <name evidence="2" type="ORF">GH754_14950</name>
</gene>
<sequence>MKREWLIQFRKSKEMTQEKVASDAFIDRGYYSQIETGKRDPGINVAINISKVLDFDPLMFFQEQFSANPQQGAPLKGGITEFFKKKSNGRVIYLYNNKESYLYQAITFLLTGVETKSFRIMIDDRNNINQIQQSLQAMLTKDEMCNSILFIDHDEFFDYEPEKAIQYVQSQFKGKRSIGIWLRDEQFCFPMNWLYMIENDIKAKGNELDYESIKLIRCYNATKISAGDHIKMMRIYPFLMTDYEIVNSPIYLSSNNSKVSPSLFLQEKSTKQQD</sequence>
<dbReference type="Proteomes" id="UP000480185">
    <property type="component" value="Unassembled WGS sequence"/>
</dbReference>
<dbReference type="OrthoDB" id="1859224at2"/>
<name>A0A6G1X9K3_9BACI</name>
<protein>
    <submittedName>
        <fullName evidence="2">Helix-turn-helix domain-containing protein</fullName>
    </submittedName>
</protein>
<dbReference type="GO" id="GO:0003677">
    <property type="term" value="F:DNA binding"/>
    <property type="evidence" value="ECO:0007669"/>
    <property type="project" value="InterPro"/>
</dbReference>
<dbReference type="Pfam" id="PF01381">
    <property type="entry name" value="HTH_3"/>
    <property type="match status" value="1"/>
</dbReference>
<dbReference type="Gene3D" id="1.10.260.40">
    <property type="entry name" value="lambda repressor-like DNA-binding domains"/>
    <property type="match status" value="1"/>
</dbReference>